<comment type="caution">
    <text evidence="2">The sequence shown here is derived from an EMBL/GenBank/DDBJ whole genome shotgun (WGS) entry which is preliminary data.</text>
</comment>
<accession>A0A2P6QWE6</accession>
<organism evidence="2 3">
    <name type="scientific">Rosa chinensis</name>
    <name type="common">China rose</name>
    <dbReference type="NCBI Taxonomy" id="74649"/>
    <lineage>
        <taxon>Eukaryota</taxon>
        <taxon>Viridiplantae</taxon>
        <taxon>Streptophyta</taxon>
        <taxon>Embryophyta</taxon>
        <taxon>Tracheophyta</taxon>
        <taxon>Spermatophyta</taxon>
        <taxon>Magnoliopsida</taxon>
        <taxon>eudicotyledons</taxon>
        <taxon>Gunneridae</taxon>
        <taxon>Pentapetalae</taxon>
        <taxon>rosids</taxon>
        <taxon>fabids</taxon>
        <taxon>Rosales</taxon>
        <taxon>Rosaceae</taxon>
        <taxon>Rosoideae</taxon>
        <taxon>Rosoideae incertae sedis</taxon>
        <taxon>Rosa</taxon>
    </lineage>
</organism>
<keyword evidence="1" id="KW-1133">Transmembrane helix</keyword>
<dbReference type="EMBL" id="PDCK01000042">
    <property type="protein sequence ID" value="PRQ38518.1"/>
    <property type="molecule type" value="Genomic_DNA"/>
</dbReference>
<dbReference type="AlphaFoldDB" id="A0A2P6QWE6"/>
<evidence type="ECO:0000256" key="1">
    <source>
        <dbReference type="SAM" id="Phobius"/>
    </source>
</evidence>
<dbReference type="Proteomes" id="UP000238479">
    <property type="component" value="Chromosome 4"/>
</dbReference>
<feature type="transmembrane region" description="Helical" evidence="1">
    <location>
        <begin position="12"/>
        <end position="33"/>
    </location>
</feature>
<evidence type="ECO:0000313" key="3">
    <source>
        <dbReference type="Proteomes" id="UP000238479"/>
    </source>
</evidence>
<keyword evidence="1" id="KW-0472">Membrane</keyword>
<proteinExistence type="predicted"/>
<gene>
    <name evidence="2" type="ORF">RchiOBHm_Chr4g0414851</name>
</gene>
<feature type="transmembrane region" description="Helical" evidence="1">
    <location>
        <begin position="45"/>
        <end position="62"/>
    </location>
</feature>
<protein>
    <submittedName>
        <fullName evidence="2">Uncharacterized protein</fullName>
    </submittedName>
</protein>
<reference evidence="2 3" key="1">
    <citation type="journal article" date="2018" name="Nat. Genet.">
        <title>The Rosa genome provides new insights in the design of modern roses.</title>
        <authorList>
            <person name="Bendahmane M."/>
        </authorList>
    </citation>
    <scope>NUCLEOTIDE SEQUENCE [LARGE SCALE GENOMIC DNA]</scope>
    <source>
        <strain evidence="3">cv. Old Blush</strain>
    </source>
</reference>
<keyword evidence="3" id="KW-1185">Reference proteome</keyword>
<name>A0A2P6QWE6_ROSCH</name>
<evidence type="ECO:0000313" key="2">
    <source>
        <dbReference type="EMBL" id="PRQ38518.1"/>
    </source>
</evidence>
<keyword evidence="1" id="KW-0812">Transmembrane</keyword>
<sequence length="72" mass="7852">MPSSSSWGMGSGMSISSCTTSMIIIACPLMQLWPGLKISSQKKNIDFWLSFLGIQLGLIFYSPCCFQPLVAD</sequence>
<dbReference type="Gramene" id="PRQ38518">
    <property type="protein sequence ID" value="PRQ38518"/>
    <property type="gene ID" value="RchiOBHm_Chr4g0414851"/>
</dbReference>